<dbReference type="EMBL" id="CP012850">
    <property type="protein sequence ID" value="ALI36876.1"/>
    <property type="molecule type" value="Genomic_DNA"/>
</dbReference>
<accession>A0A654M2J2</accession>
<organism evidence="1 2">
    <name type="scientific">Candidatus Nitrosocosmicus oleophilus</name>
    <dbReference type="NCBI Taxonomy" id="1353260"/>
    <lineage>
        <taxon>Archaea</taxon>
        <taxon>Nitrososphaerota</taxon>
        <taxon>Nitrososphaeria</taxon>
        <taxon>Nitrososphaerales</taxon>
        <taxon>Nitrososphaeraceae</taxon>
        <taxon>Candidatus Nitrosocosmicus</taxon>
    </lineage>
</organism>
<name>A0A654M2J2_9ARCH</name>
<dbReference type="Proteomes" id="UP000058925">
    <property type="component" value="Chromosome"/>
</dbReference>
<dbReference type="AlphaFoldDB" id="A0A654M2J2"/>
<evidence type="ECO:0000313" key="2">
    <source>
        <dbReference type="Proteomes" id="UP000058925"/>
    </source>
</evidence>
<gene>
    <name evidence="1" type="ORF">NMY3_02686</name>
</gene>
<keyword evidence="2" id="KW-1185">Reference proteome</keyword>
<reference evidence="2" key="1">
    <citation type="submission" date="2015-10" db="EMBL/GenBank/DDBJ databases">
        <title>Niche specialization of a soil ammonia-oxidizing archaeon, Candidatus Nitrosocosmicus oleophilus.</title>
        <authorList>
            <person name="Jung M.-Y."/>
            <person name="Rhee S.-K."/>
        </authorList>
    </citation>
    <scope>NUCLEOTIDE SEQUENCE [LARGE SCALE GENOMIC DNA]</scope>
    <source>
        <strain evidence="2">MY3</strain>
    </source>
</reference>
<proteinExistence type="predicted"/>
<sequence length="43" mass="4931">MIDVYSNKLTIIKLLTMLCKYLTRLVSNDIGLDHTFLAIDAIF</sequence>
<protein>
    <submittedName>
        <fullName evidence="1">Uncharacterized protein</fullName>
    </submittedName>
</protein>
<evidence type="ECO:0000313" key="1">
    <source>
        <dbReference type="EMBL" id="ALI36876.1"/>
    </source>
</evidence>
<dbReference type="KEGG" id="taa:NMY3_02686"/>